<keyword evidence="1" id="KW-0732">Signal</keyword>
<dbReference type="Pfam" id="PF25597">
    <property type="entry name" value="SH3_retrovirus"/>
    <property type="match status" value="1"/>
</dbReference>
<proteinExistence type="predicted"/>
<accession>A0A371ID55</accession>
<feature type="signal peptide" evidence="1">
    <location>
        <begin position="1"/>
        <end position="18"/>
    </location>
</feature>
<dbReference type="AlphaFoldDB" id="A0A371ID55"/>
<reference evidence="3" key="1">
    <citation type="submission" date="2018-05" db="EMBL/GenBank/DDBJ databases">
        <title>Draft genome of Mucuna pruriens seed.</title>
        <authorList>
            <person name="Nnadi N.E."/>
            <person name="Vos R."/>
            <person name="Hasami M.H."/>
            <person name="Devisetty U.K."/>
            <person name="Aguiy J.C."/>
        </authorList>
    </citation>
    <scope>NUCLEOTIDE SEQUENCE [LARGE SCALE GENOMIC DNA]</scope>
    <source>
        <strain evidence="3">JCA_2017</strain>
    </source>
</reference>
<feature type="chain" id="PRO_5016670921" description="Retroviral polymerase SH3-like domain-containing protein" evidence="1">
    <location>
        <begin position="19"/>
        <end position="188"/>
    </location>
</feature>
<evidence type="ECO:0000313" key="4">
    <source>
        <dbReference type="Proteomes" id="UP000257109"/>
    </source>
</evidence>
<feature type="non-terminal residue" evidence="3">
    <location>
        <position position="1"/>
    </location>
</feature>
<keyword evidence="4" id="KW-1185">Reference proteome</keyword>
<gene>
    <name evidence="3" type="ORF">CR513_02162</name>
</gene>
<dbReference type="EMBL" id="QJKJ01000370">
    <property type="protein sequence ID" value="RDY12982.1"/>
    <property type="molecule type" value="Genomic_DNA"/>
</dbReference>
<sequence length="188" mass="21743">MISPLYFVHFMLWLRSSSQLTFEQSDLTMDESLLSTSFILTSKLMDSSMKLHAFILHNKMEWLNKRMDILLLRVNLPYLQASPFLLEFLVANKLKPCVVWCVFLGYATQTKGYRFYDPIGNHHFRSPKGDLEWRPKMMEFENSPESEDSSIGIIEHGKATRETIDARTAFQVETDPTALQAEIDPSSI</sequence>
<evidence type="ECO:0000259" key="2">
    <source>
        <dbReference type="Pfam" id="PF25597"/>
    </source>
</evidence>
<dbReference type="Proteomes" id="UP000257109">
    <property type="component" value="Unassembled WGS sequence"/>
</dbReference>
<organism evidence="3 4">
    <name type="scientific">Mucuna pruriens</name>
    <name type="common">Velvet bean</name>
    <name type="synonym">Dolichos pruriens</name>
    <dbReference type="NCBI Taxonomy" id="157652"/>
    <lineage>
        <taxon>Eukaryota</taxon>
        <taxon>Viridiplantae</taxon>
        <taxon>Streptophyta</taxon>
        <taxon>Embryophyta</taxon>
        <taxon>Tracheophyta</taxon>
        <taxon>Spermatophyta</taxon>
        <taxon>Magnoliopsida</taxon>
        <taxon>eudicotyledons</taxon>
        <taxon>Gunneridae</taxon>
        <taxon>Pentapetalae</taxon>
        <taxon>rosids</taxon>
        <taxon>fabids</taxon>
        <taxon>Fabales</taxon>
        <taxon>Fabaceae</taxon>
        <taxon>Papilionoideae</taxon>
        <taxon>50 kb inversion clade</taxon>
        <taxon>NPAAA clade</taxon>
        <taxon>indigoferoid/millettioid clade</taxon>
        <taxon>Phaseoleae</taxon>
        <taxon>Mucuna</taxon>
    </lineage>
</organism>
<dbReference type="InterPro" id="IPR057670">
    <property type="entry name" value="SH3_retrovirus"/>
</dbReference>
<feature type="domain" description="Retroviral polymerase SH3-like" evidence="2">
    <location>
        <begin position="92"/>
        <end position="126"/>
    </location>
</feature>
<evidence type="ECO:0000313" key="3">
    <source>
        <dbReference type="EMBL" id="RDY12982.1"/>
    </source>
</evidence>
<name>A0A371ID55_MUCPR</name>
<comment type="caution">
    <text evidence="3">The sequence shown here is derived from an EMBL/GenBank/DDBJ whole genome shotgun (WGS) entry which is preliminary data.</text>
</comment>
<evidence type="ECO:0000256" key="1">
    <source>
        <dbReference type="SAM" id="SignalP"/>
    </source>
</evidence>
<protein>
    <recommendedName>
        <fullName evidence="2">Retroviral polymerase SH3-like domain-containing protein</fullName>
    </recommendedName>
</protein>